<evidence type="ECO:0000313" key="4">
    <source>
        <dbReference type="Proteomes" id="UP000822369"/>
    </source>
</evidence>
<protein>
    <submittedName>
        <fullName evidence="3">Neural Wiskott-Aldrich syndrome protein-like</fullName>
    </submittedName>
</protein>
<accession>A0A9D3BIF4</accession>
<evidence type="ECO:0000256" key="1">
    <source>
        <dbReference type="SAM" id="MobiDB-lite"/>
    </source>
</evidence>
<dbReference type="InterPro" id="IPR033927">
    <property type="entry name" value="WASPfam_EVH1"/>
</dbReference>
<dbReference type="Gene3D" id="2.30.29.30">
    <property type="entry name" value="Pleckstrin-homology domain (PH domain)/Phosphotyrosine-binding domain (PTB)"/>
    <property type="match status" value="1"/>
</dbReference>
<feature type="domain" description="WH1" evidence="2">
    <location>
        <begin position="51"/>
        <end position="163"/>
    </location>
</feature>
<dbReference type="CDD" id="cd01205">
    <property type="entry name" value="EVH1_WASP-like"/>
    <property type="match status" value="1"/>
</dbReference>
<dbReference type="InterPro" id="IPR000697">
    <property type="entry name" value="WH1/EVH1_dom"/>
</dbReference>
<gene>
    <name evidence="3" type="ORF">G4P62_010462</name>
</gene>
<evidence type="ECO:0000313" key="3">
    <source>
        <dbReference type="EMBL" id="KAF7208630.1"/>
    </source>
</evidence>
<dbReference type="PROSITE" id="PS50229">
    <property type="entry name" value="WH1"/>
    <property type="match status" value="1"/>
</dbReference>
<evidence type="ECO:0000259" key="2">
    <source>
        <dbReference type="PROSITE" id="PS50229"/>
    </source>
</evidence>
<dbReference type="SUPFAM" id="SSF50729">
    <property type="entry name" value="PH domain-like"/>
    <property type="match status" value="1"/>
</dbReference>
<dbReference type="AlphaFoldDB" id="A0A9D3BIF4"/>
<dbReference type="KEGG" id="nfu:107385718"/>
<feature type="region of interest" description="Disordered" evidence="1">
    <location>
        <begin position="356"/>
        <end position="375"/>
    </location>
</feature>
<dbReference type="EMBL" id="JAAVVJ010000014">
    <property type="protein sequence ID" value="KAF7208630.1"/>
    <property type="molecule type" value="Genomic_DNA"/>
</dbReference>
<name>A0A9D3BIF4_NOTFU</name>
<organism evidence="3 4">
    <name type="scientific">Nothobranchius furzeri</name>
    <name type="common">Turquoise killifish</name>
    <dbReference type="NCBI Taxonomy" id="105023"/>
    <lineage>
        <taxon>Eukaryota</taxon>
        <taxon>Metazoa</taxon>
        <taxon>Chordata</taxon>
        <taxon>Craniata</taxon>
        <taxon>Vertebrata</taxon>
        <taxon>Euteleostomi</taxon>
        <taxon>Actinopterygii</taxon>
        <taxon>Neopterygii</taxon>
        <taxon>Teleostei</taxon>
        <taxon>Neoteleostei</taxon>
        <taxon>Acanthomorphata</taxon>
        <taxon>Ovalentaria</taxon>
        <taxon>Atherinomorphae</taxon>
        <taxon>Cyprinodontiformes</taxon>
        <taxon>Nothobranchiidae</taxon>
        <taxon>Nothobranchius</taxon>
    </lineage>
</organism>
<comment type="caution">
    <text evidence="3">The sequence shown here is derived from an EMBL/GenBank/DDBJ whole genome shotgun (WGS) entry which is preliminary data.</text>
</comment>
<dbReference type="OMA" id="DCIINKF"/>
<sequence length="375" mass="41287">MRIREDSMDTFRKVMTISSKHIGEEAMASSSSGQIMSDLLTLREKKILLNLLEPDCKLIKTTVAQILQAKEMEGESPSWHLLDCGVLCLTENVSVNSYFLRLYCIMRSKLRWEQELYVPLKYNAICAYFHTFPAESHYVGINFANKAEAEEFHLAVENVHEKMTAMIHAMKKEVKTPSISPFNLEKALDENPQEEPTSPAPTLNTNTFSDLDPALSSLLMKVKLSKEDIKNKDVSEVVDYIISHVGGLKAVQTELKMNGAMSKTLPRTAGASFPAALLKGPLPPVPLSQSSTNSQHMPQHSAAQNTSQFLSSLPTSPTAGRVRRSASCVEVGSPASAQGGDVFLAALREVFKQKKILQQNTSESLDEAGAQSNSK</sequence>
<feature type="compositionally biased region" description="Polar residues" evidence="1">
    <location>
        <begin position="287"/>
        <end position="318"/>
    </location>
</feature>
<feature type="region of interest" description="Disordered" evidence="1">
    <location>
        <begin position="282"/>
        <end position="318"/>
    </location>
</feature>
<dbReference type="Pfam" id="PF00568">
    <property type="entry name" value="WH1"/>
    <property type="match status" value="1"/>
</dbReference>
<reference evidence="3" key="1">
    <citation type="submission" date="2020-03" db="EMBL/GenBank/DDBJ databases">
        <title>Intra-Species Differences in Population Size shape Life History and Genome Evolution.</title>
        <authorList>
            <person name="Willemsen D."/>
            <person name="Cui R."/>
            <person name="Valenzano D.R."/>
        </authorList>
    </citation>
    <scope>NUCLEOTIDE SEQUENCE</scope>
    <source>
        <strain evidence="3">GRZ</strain>
        <tissue evidence="3">Whole</tissue>
    </source>
</reference>
<proteinExistence type="predicted"/>
<dbReference type="Proteomes" id="UP000822369">
    <property type="component" value="Chromosome 14"/>
</dbReference>
<dbReference type="SMART" id="SM00461">
    <property type="entry name" value="WH1"/>
    <property type="match status" value="1"/>
</dbReference>
<dbReference type="InterPro" id="IPR011993">
    <property type="entry name" value="PH-like_dom_sf"/>
</dbReference>